<dbReference type="InterPro" id="IPR036388">
    <property type="entry name" value="WH-like_DNA-bd_sf"/>
</dbReference>
<dbReference type="RefSeq" id="WP_009823053.1">
    <property type="nucleotide sequence ID" value="NZ_JAJGNP010000003.1"/>
</dbReference>
<dbReference type="InterPro" id="IPR036390">
    <property type="entry name" value="WH_DNA-bd_sf"/>
</dbReference>
<protein>
    <submittedName>
        <fullName evidence="1">DUF3253 domain-containing protein</fullName>
    </submittedName>
</protein>
<evidence type="ECO:0000313" key="1">
    <source>
        <dbReference type="EMBL" id="MCC4232226.1"/>
    </source>
</evidence>
<proteinExistence type="predicted"/>
<keyword evidence="2" id="KW-1185">Reference proteome</keyword>
<dbReference type="Proteomes" id="UP001198830">
    <property type="component" value="Unassembled WGS sequence"/>
</dbReference>
<comment type="caution">
    <text evidence="1">The sequence shown here is derived from an EMBL/GenBank/DDBJ whole genome shotgun (WGS) entry which is preliminary data.</text>
</comment>
<dbReference type="Pfam" id="PF11625">
    <property type="entry name" value="DUF3253"/>
    <property type="match status" value="1"/>
</dbReference>
<organism evidence="1 2">
    <name type="scientific">Sphingobium soli</name>
    <dbReference type="NCBI Taxonomy" id="1591116"/>
    <lineage>
        <taxon>Bacteria</taxon>
        <taxon>Pseudomonadati</taxon>
        <taxon>Pseudomonadota</taxon>
        <taxon>Alphaproteobacteria</taxon>
        <taxon>Sphingomonadales</taxon>
        <taxon>Sphingomonadaceae</taxon>
        <taxon>Sphingobium</taxon>
    </lineage>
</organism>
<dbReference type="InterPro" id="IPR021660">
    <property type="entry name" value="DUF3253"/>
</dbReference>
<evidence type="ECO:0000313" key="2">
    <source>
        <dbReference type="Proteomes" id="UP001198830"/>
    </source>
</evidence>
<dbReference type="Gene3D" id="1.10.10.10">
    <property type="entry name" value="Winged helix-like DNA-binding domain superfamily/Winged helix DNA-binding domain"/>
    <property type="match status" value="1"/>
</dbReference>
<dbReference type="EMBL" id="JAJGNP010000003">
    <property type="protein sequence ID" value="MCC4232226.1"/>
    <property type="molecule type" value="Genomic_DNA"/>
</dbReference>
<reference evidence="1 2" key="1">
    <citation type="submission" date="2021-10" db="EMBL/GenBank/DDBJ databases">
        <title>The diversity and Nitrogen Metabolism of Culturable Nitrate-Utilizing Bacteria Within the Oxygen Minimum Zone of the Changjiang (Yangtze River)Estuary.</title>
        <authorList>
            <person name="Zhang D."/>
            <person name="Zheng J."/>
            <person name="Liu S."/>
            <person name="He W."/>
        </authorList>
    </citation>
    <scope>NUCLEOTIDE SEQUENCE [LARGE SCALE GENOMIC DNA]</scope>
    <source>
        <strain evidence="1 2">FXH275-2</strain>
    </source>
</reference>
<sequence length="79" mass="8532">MTASARHTVLALLAKRTADATICPSEVARAMTGSEEPWRDAMPMVHAAVDALLGEGQLKLSWKGAVLTERNGPYRIGRK</sequence>
<dbReference type="SUPFAM" id="SSF46785">
    <property type="entry name" value="Winged helix' DNA-binding domain"/>
    <property type="match status" value="1"/>
</dbReference>
<gene>
    <name evidence="1" type="ORF">LL253_05900</name>
</gene>
<name>A0ABS8H3S5_9SPHN</name>
<accession>A0ABS8H3S5</accession>